<protein>
    <submittedName>
        <fullName evidence="3">AMP-binding protein</fullName>
    </submittedName>
</protein>
<dbReference type="SUPFAM" id="SSF56801">
    <property type="entry name" value="Acetyl-CoA synthetase-like"/>
    <property type="match status" value="1"/>
</dbReference>
<sequence length="506" mass="56999">MLTHGRHTTYTMLEKQSIKNPAKEFLVFGNESYSYAKMYQRVNQLARWFEQKGIRKGDTVAGFLSNSPLFYETWFACGAIGAILLPVNTAATASELDYFLEHSESKGFLYEPDLINDMHIETANQKDLVFCQQNDADWYKELSSLSNEKITCDVSPDDVAGIMYTSGTTAKPKGVLITHENYLFAGHSSILYQQLNSDDRYLIFLPLFHVNSQYYTSMAMLICGGTIVLEKRFSSSTFWDTVEKHKPTVTSMVATTIKMLLEKPEHPAEATNSLRQAGYGLFVTTPNLQAFQQRFDIKLFQWYGLTESVTTNIVTPLYEDMAVDPETGISAIGKPALGHQVRILDEEGNELPPNQVGQIVVAGPSLMKGYYKNPEATAQTLQNGWLFTGDNGYANEDGFIWFVDRNKDMIKRAGENISSIEIENILSSHPAIQACAVVGEPDPLREEAVIAYVKLYEGKEVEAEELHEFCAKDLSYFKVPQEFRFIDDFPRTSIGKIQKNLLRGNP</sequence>
<dbReference type="EMBL" id="JASDCQ010000001">
    <property type="protein sequence ID" value="MDN3425687.1"/>
    <property type="molecule type" value="Genomic_DNA"/>
</dbReference>
<dbReference type="InterPro" id="IPR045851">
    <property type="entry name" value="AMP-bd_C_sf"/>
</dbReference>
<comment type="caution">
    <text evidence="3">The sequence shown here is derived from an EMBL/GenBank/DDBJ whole genome shotgun (WGS) entry which is preliminary data.</text>
</comment>
<feature type="domain" description="AMP-dependent synthetase/ligase" evidence="1">
    <location>
        <begin position="14"/>
        <end position="371"/>
    </location>
</feature>
<organism evidence="3 4">
    <name type="scientific">Planococcus notacanthi</name>
    <dbReference type="NCBI Taxonomy" id="3035188"/>
    <lineage>
        <taxon>Bacteria</taxon>
        <taxon>Bacillati</taxon>
        <taxon>Bacillota</taxon>
        <taxon>Bacilli</taxon>
        <taxon>Bacillales</taxon>
        <taxon>Caryophanaceae</taxon>
        <taxon>Planococcus</taxon>
    </lineage>
</organism>
<dbReference type="InterPro" id="IPR042099">
    <property type="entry name" value="ANL_N_sf"/>
</dbReference>
<dbReference type="Gene3D" id="3.30.300.30">
    <property type="match status" value="1"/>
</dbReference>
<keyword evidence="4" id="KW-1185">Reference proteome</keyword>
<dbReference type="InterPro" id="IPR050237">
    <property type="entry name" value="ATP-dep_AMP-bd_enzyme"/>
</dbReference>
<gene>
    <name evidence="3" type="ORF">QMA01_00170</name>
</gene>
<dbReference type="Gene3D" id="3.40.50.12780">
    <property type="entry name" value="N-terminal domain of ligase-like"/>
    <property type="match status" value="1"/>
</dbReference>
<accession>A0ABT7ZF29</accession>
<dbReference type="PANTHER" id="PTHR43767">
    <property type="entry name" value="LONG-CHAIN-FATTY-ACID--COA LIGASE"/>
    <property type="match status" value="1"/>
</dbReference>
<evidence type="ECO:0000259" key="1">
    <source>
        <dbReference type="Pfam" id="PF00501"/>
    </source>
</evidence>
<dbReference type="RefSeq" id="WP_290214025.1">
    <property type="nucleotide sequence ID" value="NZ_JASDCQ010000001.1"/>
</dbReference>
<proteinExistence type="predicted"/>
<dbReference type="InterPro" id="IPR025110">
    <property type="entry name" value="AMP-bd_C"/>
</dbReference>
<dbReference type="InterPro" id="IPR000873">
    <property type="entry name" value="AMP-dep_synth/lig_dom"/>
</dbReference>
<reference evidence="3 4" key="1">
    <citation type="submission" date="2023-03" db="EMBL/GenBank/DDBJ databases">
        <authorList>
            <person name="Uniacke-Lowe S."/>
            <person name="Ross P."/>
            <person name="Hill C."/>
        </authorList>
    </citation>
    <scope>NUCLEOTIDE SEQUENCE [LARGE SCALE GENOMIC DNA]</scope>
    <source>
        <strain evidence="3 4">APC 4016</strain>
    </source>
</reference>
<evidence type="ECO:0000313" key="4">
    <source>
        <dbReference type="Proteomes" id="UP001225873"/>
    </source>
</evidence>
<dbReference type="PANTHER" id="PTHR43767:SF1">
    <property type="entry name" value="NONRIBOSOMAL PEPTIDE SYNTHASE PES1 (EUROFUNG)-RELATED"/>
    <property type="match status" value="1"/>
</dbReference>
<name>A0ABT7ZF29_9BACL</name>
<evidence type="ECO:0000259" key="2">
    <source>
        <dbReference type="Pfam" id="PF13193"/>
    </source>
</evidence>
<dbReference type="Pfam" id="PF00501">
    <property type="entry name" value="AMP-binding"/>
    <property type="match status" value="1"/>
</dbReference>
<evidence type="ECO:0000313" key="3">
    <source>
        <dbReference type="EMBL" id="MDN3425687.1"/>
    </source>
</evidence>
<dbReference type="Pfam" id="PF13193">
    <property type="entry name" value="AMP-binding_C"/>
    <property type="match status" value="1"/>
</dbReference>
<dbReference type="Proteomes" id="UP001225873">
    <property type="component" value="Unassembled WGS sequence"/>
</dbReference>
<feature type="domain" description="AMP-binding enzyme C-terminal" evidence="2">
    <location>
        <begin position="421"/>
        <end position="496"/>
    </location>
</feature>